<organism evidence="2 3">
    <name type="scientific">Dichelobacter nodosus (strain VCS1703A)</name>
    <dbReference type="NCBI Taxonomy" id="246195"/>
    <lineage>
        <taxon>Bacteria</taxon>
        <taxon>Pseudomonadati</taxon>
        <taxon>Pseudomonadota</taxon>
        <taxon>Gammaproteobacteria</taxon>
        <taxon>Cardiobacteriales</taxon>
        <taxon>Cardiobacteriaceae</taxon>
        <taxon>Dichelobacter</taxon>
    </lineage>
</organism>
<evidence type="ECO:0000313" key="3">
    <source>
        <dbReference type="Proteomes" id="UP000000248"/>
    </source>
</evidence>
<accession>A5EVV6</accession>
<dbReference type="STRING" id="246195.DNO_0424"/>
<keyword evidence="1" id="KW-1133">Transmembrane helix</keyword>
<keyword evidence="3" id="KW-1185">Reference proteome</keyword>
<keyword evidence="1" id="KW-0812">Transmembrane</keyword>
<dbReference type="EMBL" id="CP000513">
    <property type="protein sequence ID" value="ABQ13639.1"/>
    <property type="molecule type" value="Genomic_DNA"/>
</dbReference>
<evidence type="ECO:0000313" key="2">
    <source>
        <dbReference type="EMBL" id="ABQ13639.1"/>
    </source>
</evidence>
<reference evidence="2 3" key="1">
    <citation type="journal article" date="2007" name="Nat. Biotechnol.">
        <title>Genome sequence and identification of candidate vaccine antigens from the animal pathogen Dichelobacter nodosus.</title>
        <authorList>
            <person name="Myers G.S."/>
            <person name="Parker D."/>
            <person name="Al-Hasani K."/>
            <person name="Kennan R.M."/>
            <person name="Seemann T."/>
            <person name="Ren Q."/>
            <person name="Badger J.H."/>
            <person name="Selengut J.D."/>
            <person name="Deboy R.T."/>
            <person name="Tettelin H."/>
            <person name="Boyce J.D."/>
            <person name="McCarl V.P."/>
            <person name="Han X."/>
            <person name="Nelson W.C."/>
            <person name="Madupu R."/>
            <person name="Mohamoud Y."/>
            <person name="Holley T."/>
            <person name="Fedorova N."/>
            <person name="Khouri H."/>
            <person name="Bottomley S.P."/>
            <person name="Whittington R.J."/>
            <person name="Adler B."/>
            <person name="Songer J.G."/>
            <person name="Rood J.I."/>
            <person name="Paulsen I.T."/>
        </authorList>
    </citation>
    <scope>NUCLEOTIDE SEQUENCE [LARGE SCALE GENOMIC DNA]</scope>
    <source>
        <strain evidence="2 3">VCS1703A</strain>
    </source>
</reference>
<evidence type="ECO:0000256" key="1">
    <source>
        <dbReference type="SAM" id="Phobius"/>
    </source>
</evidence>
<dbReference type="RefSeq" id="WP_012030763.1">
    <property type="nucleotide sequence ID" value="NC_009446.1"/>
</dbReference>
<dbReference type="KEGG" id="dno:DNO_0424"/>
<name>A5EVV6_DICNV</name>
<dbReference type="Proteomes" id="UP000000248">
    <property type="component" value="Chromosome"/>
</dbReference>
<dbReference type="HOGENOM" id="CLU_993006_0_0_6"/>
<proteinExistence type="predicted"/>
<protein>
    <submittedName>
        <fullName evidence="2">Uncharacterized protein</fullName>
    </submittedName>
</protein>
<dbReference type="AlphaFoldDB" id="A5EVV6"/>
<gene>
    <name evidence="2" type="ordered locus">DNO_0424</name>
</gene>
<keyword evidence="1" id="KW-0472">Membrane</keyword>
<dbReference type="OrthoDB" id="10002086at2"/>
<sequence>MWLGLFLLILFPFLAYAVARTIWYCQYDQRDPDSNDLPQQSHFIVLASLYLGIGMVLSIPLIVQWHRDHQLRVTLLEQPLIVLMAKYQPQLYQNLLNAIRQNARQNTQNDQEIVLKSILKLREQWFREVPYASTEAITRFIRYRYDEAALLGKQDQKLCALLDQRSLDNLASSHGEFMLTNSGIVKEAMRLVFSTADPRRRLSYVEQRYAAKQSRLIHEQLAKTFQINESSVIAPQNEAYMQQSCRYQQAYYLALLDYTDQNMEKIVRWSMIYREQQSVN</sequence>
<feature type="transmembrane region" description="Helical" evidence="1">
    <location>
        <begin position="43"/>
        <end position="63"/>
    </location>
</feature>